<comment type="caution">
    <text evidence="11">The sequence shown here is derived from an EMBL/GenBank/DDBJ whole genome shotgun (WGS) entry which is preliminary data.</text>
</comment>
<dbReference type="PROSITE" id="PS50240">
    <property type="entry name" value="TRYPSIN_DOM"/>
    <property type="match status" value="1"/>
</dbReference>
<dbReference type="InterPro" id="IPR018114">
    <property type="entry name" value="TRYPSIN_HIS"/>
</dbReference>
<proteinExistence type="inferred from homology"/>
<dbReference type="Gene3D" id="2.40.10.10">
    <property type="entry name" value="Trypsin-like serine proteases"/>
    <property type="match status" value="2"/>
</dbReference>
<dbReference type="InterPro" id="IPR001254">
    <property type="entry name" value="Trypsin_dom"/>
</dbReference>
<dbReference type="InterPro" id="IPR001314">
    <property type="entry name" value="Peptidase_S1A"/>
</dbReference>
<feature type="signal peptide" evidence="9">
    <location>
        <begin position="1"/>
        <end position="19"/>
    </location>
</feature>
<dbReference type="InterPro" id="IPR033116">
    <property type="entry name" value="TRYPSIN_SER"/>
</dbReference>
<evidence type="ECO:0000256" key="1">
    <source>
        <dbReference type="ARBA" id="ARBA00004613"/>
    </source>
</evidence>
<dbReference type="GO" id="GO:0004252">
    <property type="term" value="F:serine-type endopeptidase activity"/>
    <property type="evidence" value="ECO:0007669"/>
    <property type="project" value="InterPro"/>
</dbReference>
<feature type="chain" id="PRO_5043609737" description="Peptidase S1 domain-containing protein" evidence="9">
    <location>
        <begin position="20"/>
        <end position="250"/>
    </location>
</feature>
<keyword evidence="3" id="KW-0964">Secreted</keyword>
<evidence type="ECO:0000256" key="3">
    <source>
        <dbReference type="ARBA" id="ARBA00022525"/>
    </source>
</evidence>
<dbReference type="PROSITE" id="PS00134">
    <property type="entry name" value="TRYPSIN_HIS"/>
    <property type="match status" value="1"/>
</dbReference>
<accession>A0AAW1TM14</accession>
<evidence type="ECO:0000256" key="2">
    <source>
        <dbReference type="ARBA" id="ARBA00007664"/>
    </source>
</evidence>
<dbReference type="SUPFAM" id="SSF50494">
    <property type="entry name" value="Trypsin-like serine proteases"/>
    <property type="match status" value="1"/>
</dbReference>
<organism evidence="11 12">
    <name type="scientific">Henosepilachna vigintioctopunctata</name>
    <dbReference type="NCBI Taxonomy" id="420089"/>
    <lineage>
        <taxon>Eukaryota</taxon>
        <taxon>Metazoa</taxon>
        <taxon>Ecdysozoa</taxon>
        <taxon>Arthropoda</taxon>
        <taxon>Hexapoda</taxon>
        <taxon>Insecta</taxon>
        <taxon>Pterygota</taxon>
        <taxon>Neoptera</taxon>
        <taxon>Endopterygota</taxon>
        <taxon>Coleoptera</taxon>
        <taxon>Polyphaga</taxon>
        <taxon>Cucujiformia</taxon>
        <taxon>Coccinelloidea</taxon>
        <taxon>Coccinellidae</taxon>
        <taxon>Epilachninae</taxon>
        <taxon>Epilachnini</taxon>
        <taxon>Henosepilachna</taxon>
    </lineage>
</organism>
<dbReference type="FunFam" id="2.40.10.10:FF:000047">
    <property type="entry name" value="Trypsin eta"/>
    <property type="match status" value="1"/>
</dbReference>
<comment type="subcellular location">
    <subcellularLocation>
        <location evidence="1">Secreted</location>
    </subcellularLocation>
</comment>
<keyword evidence="4 8" id="KW-0645">Protease</keyword>
<dbReference type="PRINTS" id="PR00722">
    <property type="entry name" value="CHYMOTRYPSIN"/>
</dbReference>
<dbReference type="PROSITE" id="PS00135">
    <property type="entry name" value="TRYPSIN_SER"/>
    <property type="match status" value="1"/>
</dbReference>
<keyword evidence="6 8" id="KW-0720">Serine protease</keyword>
<evidence type="ECO:0000256" key="7">
    <source>
        <dbReference type="ARBA" id="ARBA00023157"/>
    </source>
</evidence>
<dbReference type="GO" id="GO:0016485">
    <property type="term" value="P:protein processing"/>
    <property type="evidence" value="ECO:0007669"/>
    <property type="project" value="UniProtKB-ARBA"/>
</dbReference>
<name>A0AAW1TM14_9CUCU</name>
<comment type="similarity">
    <text evidence="2">Belongs to the peptidase S1 family.</text>
</comment>
<reference evidence="11 12" key="1">
    <citation type="submission" date="2023-03" db="EMBL/GenBank/DDBJ databases">
        <title>Genome insight into feeding habits of ladybird beetles.</title>
        <authorList>
            <person name="Li H.-S."/>
            <person name="Huang Y.-H."/>
            <person name="Pang H."/>
        </authorList>
    </citation>
    <scope>NUCLEOTIDE SEQUENCE [LARGE SCALE GENOMIC DNA]</scope>
    <source>
        <strain evidence="11">SYSU_2023b</strain>
        <tissue evidence="11">Whole body</tissue>
    </source>
</reference>
<dbReference type="Pfam" id="PF00089">
    <property type="entry name" value="Trypsin"/>
    <property type="match status" value="1"/>
</dbReference>
<keyword evidence="5 8" id="KW-0378">Hydrolase</keyword>
<evidence type="ECO:0000259" key="10">
    <source>
        <dbReference type="PROSITE" id="PS50240"/>
    </source>
</evidence>
<dbReference type="InterPro" id="IPR043504">
    <property type="entry name" value="Peptidase_S1_PA_chymotrypsin"/>
</dbReference>
<dbReference type="InterPro" id="IPR050430">
    <property type="entry name" value="Peptidase_S1"/>
</dbReference>
<protein>
    <recommendedName>
        <fullName evidence="10">Peptidase S1 domain-containing protein</fullName>
    </recommendedName>
</protein>
<dbReference type="GO" id="GO:0005576">
    <property type="term" value="C:extracellular region"/>
    <property type="evidence" value="ECO:0007669"/>
    <property type="project" value="UniProtKB-SubCell"/>
</dbReference>
<evidence type="ECO:0000256" key="8">
    <source>
        <dbReference type="RuleBase" id="RU363034"/>
    </source>
</evidence>
<evidence type="ECO:0000256" key="4">
    <source>
        <dbReference type="ARBA" id="ARBA00022670"/>
    </source>
</evidence>
<dbReference type="SMART" id="SM00020">
    <property type="entry name" value="Tryp_SPc"/>
    <property type="match status" value="1"/>
</dbReference>
<evidence type="ECO:0000313" key="12">
    <source>
        <dbReference type="Proteomes" id="UP001431783"/>
    </source>
</evidence>
<sequence>MTLLKYIILFIFLENNGNAQIDEEDDDVDIRIVGGENAKDGQYPYQISLQILQQHICGGSIIGNQWILTAAHCVSGKSINEISIVLGTNYLDGSGQRYRISNYKLHPNYNFRTSRNDIAVVKTSRTIVFNNKVKPIQLPSSDTPGGRQLTLTGWGRTSLAGEVSRTLKVITLTSLSNNQCRRFYPQIISSNLCTGGTVGRGACQGDSGGPLVDGNSQVGVVSYGAPCARGLPDVYSRVYNFNDWIRSNLQ</sequence>
<evidence type="ECO:0000256" key="6">
    <source>
        <dbReference type="ARBA" id="ARBA00022825"/>
    </source>
</evidence>
<evidence type="ECO:0000256" key="9">
    <source>
        <dbReference type="SAM" id="SignalP"/>
    </source>
</evidence>
<dbReference type="EMBL" id="JARQZJ010000005">
    <property type="protein sequence ID" value="KAK9871238.1"/>
    <property type="molecule type" value="Genomic_DNA"/>
</dbReference>
<dbReference type="Proteomes" id="UP001431783">
    <property type="component" value="Unassembled WGS sequence"/>
</dbReference>
<evidence type="ECO:0000313" key="11">
    <source>
        <dbReference type="EMBL" id="KAK9871238.1"/>
    </source>
</evidence>
<feature type="domain" description="Peptidase S1" evidence="10">
    <location>
        <begin position="32"/>
        <end position="250"/>
    </location>
</feature>
<dbReference type="AlphaFoldDB" id="A0AAW1TM14"/>
<keyword evidence="7" id="KW-1015">Disulfide bond</keyword>
<evidence type="ECO:0000256" key="5">
    <source>
        <dbReference type="ARBA" id="ARBA00022801"/>
    </source>
</evidence>
<gene>
    <name evidence="11" type="ORF">WA026_011514</name>
</gene>
<dbReference type="CDD" id="cd00190">
    <property type="entry name" value="Tryp_SPc"/>
    <property type="match status" value="1"/>
</dbReference>
<dbReference type="PANTHER" id="PTHR24276">
    <property type="entry name" value="POLYSERASE-RELATED"/>
    <property type="match status" value="1"/>
</dbReference>
<keyword evidence="9" id="KW-0732">Signal</keyword>
<dbReference type="PANTHER" id="PTHR24276:SF98">
    <property type="entry name" value="FI18310P1-RELATED"/>
    <property type="match status" value="1"/>
</dbReference>
<dbReference type="InterPro" id="IPR009003">
    <property type="entry name" value="Peptidase_S1_PA"/>
</dbReference>
<keyword evidence="12" id="KW-1185">Reference proteome</keyword>